<organism evidence="1 2">
    <name type="scientific">Colletotrichum chrysophilum</name>
    <dbReference type="NCBI Taxonomy" id="1836956"/>
    <lineage>
        <taxon>Eukaryota</taxon>
        <taxon>Fungi</taxon>
        <taxon>Dikarya</taxon>
        <taxon>Ascomycota</taxon>
        <taxon>Pezizomycotina</taxon>
        <taxon>Sordariomycetes</taxon>
        <taxon>Hypocreomycetidae</taxon>
        <taxon>Glomerellales</taxon>
        <taxon>Glomerellaceae</taxon>
        <taxon>Colletotrichum</taxon>
        <taxon>Colletotrichum gloeosporioides species complex</taxon>
    </lineage>
</organism>
<keyword evidence="2" id="KW-1185">Reference proteome</keyword>
<gene>
    <name evidence="1" type="ORF">CCHR01_17361</name>
</gene>
<sequence>MLNAPIQSETRKAPQLLNATVLATSCLPQLSKHLVIYSNGLIGIVGAFSSLLGRTKGESPRTPREELRVGDAPVAPRTSHLAHGIPFPCLATKADQQDMHATPIIQQWTFDVRNEENNETPAQVSSADKTLAVSAGGGAIQSHGIASANHQAIQGVHSSSDGASLPPTVLGESSCGRRPNGSSSSFVVGDELLLLLLLLFPEIRAIPPGIHPFDPVTLPVFDPSLDPSIHPASQLPANPLFHPSSR</sequence>
<accession>A0AAD9A2N7</accession>
<dbReference type="Proteomes" id="UP001243330">
    <property type="component" value="Unassembled WGS sequence"/>
</dbReference>
<evidence type="ECO:0000313" key="1">
    <source>
        <dbReference type="EMBL" id="KAK1840020.1"/>
    </source>
</evidence>
<dbReference type="EMBL" id="JAQOWY010000603">
    <property type="protein sequence ID" value="KAK1840020.1"/>
    <property type="molecule type" value="Genomic_DNA"/>
</dbReference>
<evidence type="ECO:0000313" key="2">
    <source>
        <dbReference type="Proteomes" id="UP001243330"/>
    </source>
</evidence>
<reference evidence="1" key="1">
    <citation type="submission" date="2023-01" db="EMBL/GenBank/DDBJ databases">
        <title>Colletotrichum chrysophilum M932 genome sequence.</title>
        <authorList>
            <person name="Baroncelli R."/>
        </authorList>
    </citation>
    <scope>NUCLEOTIDE SEQUENCE</scope>
    <source>
        <strain evidence="1">M932</strain>
    </source>
</reference>
<name>A0AAD9A2N7_9PEZI</name>
<comment type="caution">
    <text evidence="1">The sequence shown here is derived from an EMBL/GenBank/DDBJ whole genome shotgun (WGS) entry which is preliminary data.</text>
</comment>
<protein>
    <submittedName>
        <fullName evidence="1">Uncharacterized protein</fullName>
    </submittedName>
</protein>
<proteinExistence type="predicted"/>
<dbReference type="AlphaFoldDB" id="A0AAD9A2N7"/>